<dbReference type="EMBL" id="KZ084143">
    <property type="protein sequence ID" value="OSC97990.1"/>
    <property type="molecule type" value="Genomic_DNA"/>
</dbReference>
<evidence type="ECO:0000313" key="1">
    <source>
        <dbReference type="EMBL" id="OSC97990.1"/>
    </source>
</evidence>
<gene>
    <name evidence="1" type="ORF">PYCCODRAFT_1037577</name>
</gene>
<proteinExistence type="predicted"/>
<protein>
    <recommendedName>
        <fullName evidence="3">F-box domain-containing protein</fullName>
    </recommendedName>
</protein>
<evidence type="ECO:0000313" key="2">
    <source>
        <dbReference type="Proteomes" id="UP000193067"/>
    </source>
</evidence>
<name>A0A1Y2IC35_TRAC3</name>
<keyword evidence="2" id="KW-1185">Reference proteome</keyword>
<dbReference type="InterPro" id="IPR032675">
    <property type="entry name" value="LRR_dom_sf"/>
</dbReference>
<dbReference type="OrthoDB" id="2751365at2759"/>
<organism evidence="1 2">
    <name type="scientific">Trametes coccinea (strain BRFM310)</name>
    <name type="common">Pycnoporus coccineus</name>
    <dbReference type="NCBI Taxonomy" id="1353009"/>
    <lineage>
        <taxon>Eukaryota</taxon>
        <taxon>Fungi</taxon>
        <taxon>Dikarya</taxon>
        <taxon>Basidiomycota</taxon>
        <taxon>Agaricomycotina</taxon>
        <taxon>Agaricomycetes</taxon>
        <taxon>Polyporales</taxon>
        <taxon>Polyporaceae</taxon>
        <taxon>Trametes</taxon>
    </lineage>
</organism>
<accession>A0A1Y2IC35</accession>
<sequence length="520" mass="58936">MTSHRAFSHVDILCEVCEWVDCIPGTRYQTRRTLASLARVCKALHEPAVRLLWRELDSIFQIFLVLPSFVLRRENAEPSPLSTHEEFYNEYHLPADIPAHEWSRLRKYAAYVRAVTFKSRIYCPLYLTSWARGRMEMSHQSWSSIKNLFGDDSVFPNLQRLDWQIAEVDFQFDSLSHFLSPSLRTLVINCQVASRIPVRQEYRDTWSGHLRQLVSDVLRRSPQLAELTLYYGGSLTPAQFFNPLALTPPLSLRSLTIVGPTDKAVDLSDLRILAQIPHLESLTFRKDLEFDDSPTPGHPRCGVTFPHLRSLRFLSRYVATNARYHMLASASLQSLHISSYCFIDASSLQHDCVNWTRSFPSLAHFTCSFNRKEPSDPGATLWYVPHSIPALFAPILALRSIREFSINLANVCALVEDRDLAAFAESWPSLEVLALKTWPYPHGVPESTVGLQGFLSLARGCPRLSMLNLDAVCIDTETLSQAALVSVPTQCTLRTLRVRGVLSPGVRLLLAEHMFPSLAL</sequence>
<dbReference type="SUPFAM" id="SSF52047">
    <property type="entry name" value="RNI-like"/>
    <property type="match status" value="1"/>
</dbReference>
<evidence type="ECO:0008006" key="3">
    <source>
        <dbReference type="Google" id="ProtNLM"/>
    </source>
</evidence>
<dbReference type="Proteomes" id="UP000193067">
    <property type="component" value="Unassembled WGS sequence"/>
</dbReference>
<dbReference type="Gene3D" id="3.80.10.10">
    <property type="entry name" value="Ribonuclease Inhibitor"/>
    <property type="match status" value="1"/>
</dbReference>
<reference evidence="1 2" key="1">
    <citation type="journal article" date="2015" name="Biotechnol. Biofuels">
        <title>Enhanced degradation of softwood versus hardwood by the white-rot fungus Pycnoporus coccineus.</title>
        <authorList>
            <person name="Couturier M."/>
            <person name="Navarro D."/>
            <person name="Chevret D."/>
            <person name="Henrissat B."/>
            <person name="Piumi F."/>
            <person name="Ruiz-Duenas F.J."/>
            <person name="Martinez A.T."/>
            <person name="Grigoriev I.V."/>
            <person name="Riley R."/>
            <person name="Lipzen A."/>
            <person name="Berrin J.G."/>
            <person name="Master E.R."/>
            <person name="Rosso M.N."/>
        </authorList>
    </citation>
    <scope>NUCLEOTIDE SEQUENCE [LARGE SCALE GENOMIC DNA]</scope>
    <source>
        <strain evidence="1 2">BRFM310</strain>
    </source>
</reference>
<dbReference type="AlphaFoldDB" id="A0A1Y2IC35"/>
<dbReference type="STRING" id="1353009.A0A1Y2IC35"/>